<dbReference type="Pfam" id="PF00691">
    <property type="entry name" value="OmpA"/>
    <property type="match status" value="1"/>
</dbReference>
<feature type="domain" description="OmpA-like" evidence="3">
    <location>
        <begin position="411"/>
        <end position="535"/>
    </location>
</feature>
<dbReference type="RefSeq" id="WP_094019629.1">
    <property type="nucleotide sequence ID" value="NZ_FXYF01000002.1"/>
</dbReference>
<dbReference type="AlphaFoldDB" id="A0A238K126"/>
<dbReference type="InterPro" id="IPR050330">
    <property type="entry name" value="Bact_OuterMem_StrucFunc"/>
</dbReference>
<feature type="chain" id="PRO_5012195696" evidence="2">
    <location>
        <begin position="21"/>
        <end position="535"/>
    </location>
</feature>
<evidence type="ECO:0000313" key="4">
    <source>
        <dbReference type="EMBL" id="SMX36074.1"/>
    </source>
</evidence>
<evidence type="ECO:0000313" key="5">
    <source>
        <dbReference type="Proteomes" id="UP000207598"/>
    </source>
</evidence>
<dbReference type="Proteomes" id="UP000207598">
    <property type="component" value="Unassembled WGS sequence"/>
</dbReference>
<dbReference type="GO" id="GO:0016020">
    <property type="term" value="C:membrane"/>
    <property type="evidence" value="ECO:0007669"/>
    <property type="project" value="UniProtKB-UniRule"/>
</dbReference>
<dbReference type="Gene3D" id="3.30.1330.60">
    <property type="entry name" value="OmpA-like domain"/>
    <property type="match status" value="1"/>
</dbReference>
<organism evidence="4 5">
    <name type="scientific">Maliponia aquimaris</name>
    <dbReference type="NCBI Taxonomy" id="1673631"/>
    <lineage>
        <taxon>Bacteria</taxon>
        <taxon>Pseudomonadati</taxon>
        <taxon>Pseudomonadota</taxon>
        <taxon>Alphaproteobacteria</taxon>
        <taxon>Rhodobacterales</taxon>
        <taxon>Paracoccaceae</taxon>
        <taxon>Maliponia</taxon>
    </lineage>
</organism>
<gene>
    <name evidence="4" type="primary">yiaD_2</name>
    <name evidence="4" type="ORF">MAA8898_00743</name>
</gene>
<dbReference type="PANTHER" id="PTHR30329">
    <property type="entry name" value="STATOR ELEMENT OF FLAGELLAR MOTOR COMPLEX"/>
    <property type="match status" value="1"/>
</dbReference>
<proteinExistence type="predicted"/>
<evidence type="ECO:0000256" key="2">
    <source>
        <dbReference type="SAM" id="SignalP"/>
    </source>
</evidence>
<sequence length="535" mass="56491">MKRFLLATAALGVLSATLPAALSAQSIDLRVLCGPALGIKCDTDAPSRTIQTAPAVKIAPQVSPTPTVRVAPQVQVIKPDVQVTTPRITVPAQVIVPKQVTPRVDVPDVRVVTPTPSPGIKIAPPRIVVNPGTTTGPRVVVTPSTGPNPPAGAVSVDDLRKKLAAELNTVAPGADVVLLPANPGRLPAGPVVRLDPGQAQADLVALRDVAVAAASAAGLGDGAVKVIDQTLTEADVRLSSQDFAGRVAGGPGAIDYKRVDLGKVLSPGDSVVSNFGDRMVVENNGVLRVLRNDDVLMARPGTQVQSFQFQDGSTRNMMMYQDGTQVETIVAPDGTVMRRSMIMSDGSEVVLFDDTSPSQTVMVNELPPAPARQVVTYRSDSDMSEAMAMQASVEAGRTFSLAQIRDIDAVRQLVPEINIDNIHFASGSAAIRPEEAEELAALGYAMIEAISKNPREMFLVEGHTDAVGDRAYNMGLSDRRAESVALALIEYFGVPPQNMVLQGYGEDALLIPTEADEQANRRAAVRRITPLLTEL</sequence>
<dbReference type="PANTHER" id="PTHR30329:SF21">
    <property type="entry name" value="LIPOPROTEIN YIAD-RELATED"/>
    <property type="match status" value="1"/>
</dbReference>
<name>A0A238K126_9RHOB</name>
<protein>
    <submittedName>
        <fullName evidence="4">Putative lipoprotein YiaD</fullName>
    </submittedName>
</protein>
<accession>A0A238K126</accession>
<evidence type="ECO:0000256" key="1">
    <source>
        <dbReference type="PROSITE-ProRule" id="PRU00473"/>
    </source>
</evidence>
<dbReference type="EMBL" id="FXYF01000002">
    <property type="protein sequence ID" value="SMX36074.1"/>
    <property type="molecule type" value="Genomic_DNA"/>
</dbReference>
<dbReference type="InterPro" id="IPR006665">
    <property type="entry name" value="OmpA-like"/>
</dbReference>
<keyword evidence="2" id="KW-0732">Signal</keyword>
<dbReference type="CDD" id="cd07185">
    <property type="entry name" value="OmpA_C-like"/>
    <property type="match status" value="1"/>
</dbReference>
<reference evidence="4 5" key="1">
    <citation type="submission" date="2017-05" db="EMBL/GenBank/DDBJ databases">
        <authorList>
            <person name="Song R."/>
            <person name="Chenine A.L."/>
            <person name="Ruprecht R.M."/>
        </authorList>
    </citation>
    <scope>NUCLEOTIDE SEQUENCE [LARGE SCALE GENOMIC DNA]</scope>
    <source>
        <strain evidence="4 5">CECT 8898</strain>
    </source>
</reference>
<feature type="signal peptide" evidence="2">
    <location>
        <begin position="1"/>
        <end position="20"/>
    </location>
</feature>
<keyword evidence="4" id="KW-0449">Lipoprotein</keyword>
<dbReference type="InterPro" id="IPR036737">
    <property type="entry name" value="OmpA-like_sf"/>
</dbReference>
<evidence type="ECO:0000259" key="3">
    <source>
        <dbReference type="PROSITE" id="PS51123"/>
    </source>
</evidence>
<dbReference type="SUPFAM" id="SSF103088">
    <property type="entry name" value="OmpA-like"/>
    <property type="match status" value="1"/>
</dbReference>
<dbReference type="PROSITE" id="PS51123">
    <property type="entry name" value="OMPA_2"/>
    <property type="match status" value="1"/>
</dbReference>
<keyword evidence="5" id="KW-1185">Reference proteome</keyword>
<keyword evidence="1" id="KW-0472">Membrane</keyword>